<keyword evidence="2" id="KW-1185">Reference proteome</keyword>
<dbReference type="Proteomes" id="UP000316008">
    <property type="component" value="Unassembled WGS sequence"/>
</dbReference>
<dbReference type="EMBL" id="VLPL01000001">
    <property type="protein sequence ID" value="TSJ47845.1"/>
    <property type="molecule type" value="Genomic_DNA"/>
</dbReference>
<comment type="caution">
    <text evidence="1">The sequence shown here is derived from an EMBL/GenBank/DDBJ whole genome shotgun (WGS) entry which is preliminary data.</text>
</comment>
<organism evidence="1 2">
    <name type="scientific">Fluviicola chungangensis</name>
    <dbReference type="NCBI Taxonomy" id="2597671"/>
    <lineage>
        <taxon>Bacteria</taxon>
        <taxon>Pseudomonadati</taxon>
        <taxon>Bacteroidota</taxon>
        <taxon>Flavobacteriia</taxon>
        <taxon>Flavobacteriales</taxon>
        <taxon>Crocinitomicaceae</taxon>
        <taxon>Fluviicola</taxon>
    </lineage>
</organism>
<name>A0A556N6R9_9FLAO</name>
<protein>
    <submittedName>
        <fullName evidence="1">Uncharacterized protein</fullName>
    </submittedName>
</protein>
<dbReference type="RefSeq" id="WP_144331380.1">
    <property type="nucleotide sequence ID" value="NZ_VLPL01000001.1"/>
</dbReference>
<evidence type="ECO:0000313" key="2">
    <source>
        <dbReference type="Proteomes" id="UP000316008"/>
    </source>
</evidence>
<proteinExistence type="predicted"/>
<gene>
    <name evidence="1" type="ORF">FO442_01585</name>
</gene>
<accession>A0A556N6R9</accession>
<reference evidence="1 2" key="1">
    <citation type="submission" date="2019-07" db="EMBL/GenBank/DDBJ databases">
        <authorList>
            <person name="Huq M.A."/>
        </authorList>
    </citation>
    <scope>NUCLEOTIDE SEQUENCE [LARGE SCALE GENOMIC DNA]</scope>
    <source>
        <strain evidence="1 2">MAH-3</strain>
    </source>
</reference>
<dbReference type="OrthoDB" id="1467252at2"/>
<sequence>MSYSIQVFLKNNSFSEEYAQEKHEGKDSPENIRYEWEDEFRLTDDSDVLEIVRDHPFILTGEIGDGKAFHYEIRDVIQFIFHGENGATPIVFSEKCLDEYIIDHDHQKLKVYLNDDEVVENPIPGVYIVLSAFPKELRN</sequence>
<dbReference type="AlphaFoldDB" id="A0A556N6R9"/>
<evidence type="ECO:0000313" key="1">
    <source>
        <dbReference type="EMBL" id="TSJ47845.1"/>
    </source>
</evidence>